<keyword evidence="2" id="KW-1185">Reference proteome</keyword>
<dbReference type="Proteomes" id="UP001583186">
    <property type="component" value="Unassembled WGS sequence"/>
</dbReference>
<evidence type="ECO:0000313" key="1">
    <source>
        <dbReference type="EMBL" id="KAL1894391.1"/>
    </source>
</evidence>
<reference evidence="1 2" key="1">
    <citation type="journal article" date="2024" name="IMA Fungus">
        <title>IMA Genome - F19 : A genome assembly and annotation guide to empower mycologists, including annotated draft genome sequences of Ceratocystis pirilliformis, Diaporthe australafricana, Fusarium ophioides, Paecilomyces lecythidis, and Sporothrix stenoceras.</title>
        <authorList>
            <person name="Aylward J."/>
            <person name="Wilson A.M."/>
            <person name="Visagie C.M."/>
            <person name="Spraker J."/>
            <person name="Barnes I."/>
            <person name="Buitendag C."/>
            <person name="Ceriani C."/>
            <person name="Del Mar Angel L."/>
            <person name="du Plessis D."/>
            <person name="Fuchs T."/>
            <person name="Gasser K."/>
            <person name="Kramer D."/>
            <person name="Li W."/>
            <person name="Munsamy K."/>
            <person name="Piso A."/>
            <person name="Price J.L."/>
            <person name="Sonnekus B."/>
            <person name="Thomas C."/>
            <person name="van der Nest A."/>
            <person name="van Dijk A."/>
            <person name="van Heerden A."/>
            <person name="van Vuuren N."/>
            <person name="Yilmaz N."/>
            <person name="Duong T.A."/>
            <person name="van der Merwe N.A."/>
            <person name="Wingfield M.J."/>
            <person name="Wingfield B.D."/>
        </authorList>
    </citation>
    <scope>NUCLEOTIDE SEQUENCE [LARGE SCALE GENOMIC DNA]</scope>
    <source>
        <strain evidence="1 2">CMW 5346</strain>
    </source>
</reference>
<proteinExistence type="predicted"/>
<name>A0ABR3Z1B8_9PEZI</name>
<gene>
    <name evidence="1" type="ORF">Sste5346_005893</name>
</gene>
<sequence length="338" mass="37895">MRLINHEAIVFHRVGGLDLTSRFTDDEYPQIDESDWKSGSKAVEIVFSSGSALESSILVQEFVPRYGDVTGRRYTDGNGNHQWINLPAYGLIDPAAYLGLIRVQIPNEACQWAATQGRAHKEALRLIDAGIAPELESLLQYDFGRFQKTLSAFITGPARLGIEPLPSDAASMANESPLPRMVTAQCDIMLTKFLAELLRELFGSKNARLLKRLTSANVTNTHVAYVALRILVEGTIFVLVDKQRRDEQNNTKDRSLQVELQGSLNSVIYTFSNSRQGMDYEHFERSLSPESAAFYADIQCHDPQTSPSPVWKAPCFWLPSVSSLVTKPYEPREVFHQD</sequence>
<evidence type="ECO:0000313" key="2">
    <source>
        <dbReference type="Proteomes" id="UP001583186"/>
    </source>
</evidence>
<organism evidence="1 2">
    <name type="scientific">Sporothrix stenoceras</name>
    <dbReference type="NCBI Taxonomy" id="5173"/>
    <lineage>
        <taxon>Eukaryota</taxon>
        <taxon>Fungi</taxon>
        <taxon>Dikarya</taxon>
        <taxon>Ascomycota</taxon>
        <taxon>Pezizomycotina</taxon>
        <taxon>Sordariomycetes</taxon>
        <taxon>Sordariomycetidae</taxon>
        <taxon>Ophiostomatales</taxon>
        <taxon>Ophiostomataceae</taxon>
        <taxon>Sporothrix</taxon>
    </lineage>
</organism>
<accession>A0ABR3Z1B8</accession>
<dbReference type="EMBL" id="JAWCUI010000033">
    <property type="protein sequence ID" value="KAL1894391.1"/>
    <property type="molecule type" value="Genomic_DNA"/>
</dbReference>
<comment type="caution">
    <text evidence="1">The sequence shown here is derived from an EMBL/GenBank/DDBJ whole genome shotgun (WGS) entry which is preliminary data.</text>
</comment>
<protein>
    <submittedName>
        <fullName evidence="1">Uncharacterized protein</fullName>
    </submittedName>
</protein>